<evidence type="ECO:0000313" key="6">
    <source>
        <dbReference type="Proteomes" id="UP000747542"/>
    </source>
</evidence>
<reference evidence="5" key="1">
    <citation type="journal article" date="2021" name="Sci. Adv.">
        <title>The American lobster genome reveals insights on longevity, neural, and immune adaptations.</title>
        <authorList>
            <person name="Polinski J.M."/>
            <person name="Zimin A.V."/>
            <person name="Clark K.F."/>
            <person name="Kohn A.B."/>
            <person name="Sadowski N."/>
            <person name="Timp W."/>
            <person name="Ptitsyn A."/>
            <person name="Khanna P."/>
            <person name="Romanova D.Y."/>
            <person name="Williams P."/>
            <person name="Greenwood S.J."/>
            <person name="Moroz L.L."/>
            <person name="Walt D.R."/>
            <person name="Bodnar A.G."/>
        </authorList>
    </citation>
    <scope>NUCLEOTIDE SEQUENCE</scope>
    <source>
        <strain evidence="5">GMGI-L3</strain>
    </source>
</reference>
<dbReference type="InterPro" id="IPR001254">
    <property type="entry name" value="Trypsin_dom"/>
</dbReference>
<dbReference type="PANTHER" id="PTHR24256">
    <property type="entry name" value="TRYPTASE-RELATED"/>
    <property type="match status" value="1"/>
</dbReference>
<keyword evidence="3" id="KW-0732">Signal</keyword>
<dbReference type="GO" id="GO:0004252">
    <property type="term" value="F:serine-type endopeptidase activity"/>
    <property type="evidence" value="ECO:0007669"/>
    <property type="project" value="InterPro"/>
</dbReference>
<feature type="domain" description="Peptidase S1" evidence="4">
    <location>
        <begin position="57"/>
        <end position="268"/>
    </location>
</feature>
<dbReference type="InterPro" id="IPR043504">
    <property type="entry name" value="Peptidase_S1_PA_chymotrypsin"/>
</dbReference>
<proteinExistence type="inferred from homology"/>
<dbReference type="PROSITE" id="PS50240">
    <property type="entry name" value="TRYPSIN_DOM"/>
    <property type="match status" value="1"/>
</dbReference>
<evidence type="ECO:0000313" key="5">
    <source>
        <dbReference type="EMBL" id="KAG7175673.1"/>
    </source>
</evidence>
<dbReference type="EMBL" id="JAHLQT010004850">
    <property type="protein sequence ID" value="KAG7175673.1"/>
    <property type="molecule type" value="Genomic_DNA"/>
</dbReference>
<keyword evidence="6" id="KW-1185">Reference proteome</keyword>
<dbReference type="InterPro" id="IPR009003">
    <property type="entry name" value="Peptidase_S1_PA"/>
</dbReference>
<dbReference type="SUPFAM" id="SSF50494">
    <property type="entry name" value="Trypsin-like serine proteases"/>
    <property type="match status" value="1"/>
</dbReference>
<keyword evidence="1" id="KW-1015">Disulfide bond</keyword>
<feature type="signal peptide" evidence="3">
    <location>
        <begin position="1"/>
        <end position="22"/>
    </location>
</feature>
<protein>
    <submittedName>
        <fullName evidence="5">Proclotting enzyme-like 12</fullName>
    </submittedName>
</protein>
<dbReference type="GO" id="GO:0006508">
    <property type="term" value="P:proteolysis"/>
    <property type="evidence" value="ECO:0007669"/>
    <property type="project" value="InterPro"/>
</dbReference>
<comment type="similarity">
    <text evidence="2">Belongs to the peptidase S1 family. CLIP subfamily.</text>
</comment>
<dbReference type="AlphaFoldDB" id="A0A8J5NAA0"/>
<dbReference type="InterPro" id="IPR051487">
    <property type="entry name" value="Ser/Thr_Proteases_Immune/Dev"/>
</dbReference>
<gene>
    <name evidence="5" type="primary">Pce-L12</name>
    <name evidence="5" type="ORF">Hamer_G024300</name>
</gene>
<dbReference type="CDD" id="cd00190">
    <property type="entry name" value="Tryp_SPc"/>
    <property type="match status" value="1"/>
</dbReference>
<name>A0A8J5NAA0_HOMAM</name>
<evidence type="ECO:0000259" key="4">
    <source>
        <dbReference type="PROSITE" id="PS50240"/>
    </source>
</evidence>
<evidence type="ECO:0000256" key="2">
    <source>
        <dbReference type="ARBA" id="ARBA00024195"/>
    </source>
</evidence>
<evidence type="ECO:0000256" key="3">
    <source>
        <dbReference type="SAM" id="SignalP"/>
    </source>
</evidence>
<dbReference type="Gene3D" id="2.40.10.10">
    <property type="entry name" value="Trypsin-like serine proteases"/>
    <property type="match status" value="1"/>
</dbReference>
<dbReference type="Pfam" id="PF00089">
    <property type="entry name" value="Trypsin"/>
    <property type="match status" value="1"/>
</dbReference>
<organism evidence="5 6">
    <name type="scientific">Homarus americanus</name>
    <name type="common">American lobster</name>
    <dbReference type="NCBI Taxonomy" id="6706"/>
    <lineage>
        <taxon>Eukaryota</taxon>
        <taxon>Metazoa</taxon>
        <taxon>Ecdysozoa</taxon>
        <taxon>Arthropoda</taxon>
        <taxon>Crustacea</taxon>
        <taxon>Multicrustacea</taxon>
        <taxon>Malacostraca</taxon>
        <taxon>Eumalacostraca</taxon>
        <taxon>Eucarida</taxon>
        <taxon>Decapoda</taxon>
        <taxon>Pleocyemata</taxon>
        <taxon>Astacidea</taxon>
        <taxon>Nephropoidea</taxon>
        <taxon>Nephropidae</taxon>
        <taxon>Homarus</taxon>
    </lineage>
</organism>
<dbReference type="Proteomes" id="UP000747542">
    <property type="component" value="Unassembled WGS sequence"/>
</dbReference>
<dbReference type="InterPro" id="IPR001314">
    <property type="entry name" value="Peptidase_S1A"/>
</dbReference>
<comment type="caution">
    <text evidence="5">The sequence shown here is derived from an EMBL/GenBank/DDBJ whole genome shotgun (WGS) entry which is preliminary data.</text>
</comment>
<dbReference type="PRINTS" id="PR00722">
    <property type="entry name" value="CHYMOTRYPSIN"/>
</dbReference>
<feature type="chain" id="PRO_5035243887" evidence="3">
    <location>
        <begin position="23"/>
        <end position="275"/>
    </location>
</feature>
<accession>A0A8J5NAA0</accession>
<dbReference type="SMART" id="SM00020">
    <property type="entry name" value="Tryp_SPc"/>
    <property type="match status" value="1"/>
</dbReference>
<sequence length="275" mass="30450">MTSTHLMSVLLLVSLTVALMASQKDQSTTTSELPFIVEPRVKCNNWCRCGQKMKARIVGGQEAAVGAWAWQAALLLNGRLFCGGSLINDRYILTAAHSSDVTIHLSEHSLNTSGETPLVVRNVSTIIIHGQYSSSTMINDIALLKLSTPLQVNATVMPVCLPPRRRKYSWKNATVTGWGTTSYGGSISDVLREVNVTECHHAGNDVCWDQRQGRLSRRLWGPLVLTDRRGNYDQIGVVSWGYGCGYASFPGVYTRVNSYLRWIKDHTRDAVYCKA</sequence>
<dbReference type="FunFam" id="2.40.10.10:FF:000166">
    <property type="entry name" value="Trypsin"/>
    <property type="match status" value="1"/>
</dbReference>
<evidence type="ECO:0000256" key="1">
    <source>
        <dbReference type="ARBA" id="ARBA00023157"/>
    </source>
</evidence>